<feature type="region of interest" description="Disordered" evidence="2">
    <location>
        <begin position="743"/>
        <end position="767"/>
    </location>
</feature>
<gene>
    <name evidence="3" type="ordered locus">CNE04330</name>
</gene>
<feature type="region of interest" description="Disordered" evidence="2">
    <location>
        <begin position="1316"/>
        <end position="1343"/>
    </location>
</feature>
<feature type="region of interest" description="Disordered" evidence="2">
    <location>
        <begin position="210"/>
        <end position="325"/>
    </location>
</feature>
<feature type="compositionally biased region" description="Polar residues" evidence="2">
    <location>
        <begin position="1149"/>
        <end position="1177"/>
    </location>
</feature>
<organism evidence="3 4">
    <name type="scientific">Cryptococcus deneoformans (strain JEC21 / ATCC MYA-565)</name>
    <name type="common">Cryptococcus neoformans var. neoformans serotype D</name>
    <dbReference type="NCBI Taxonomy" id="214684"/>
    <lineage>
        <taxon>Eukaryota</taxon>
        <taxon>Fungi</taxon>
        <taxon>Dikarya</taxon>
        <taxon>Basidiomycota</taxon>
        <taxon>Agaricomycotina</taxon>
        <taxon>Tremellomycetes</taxon>
        <taxon>Tremellales</taxon>
        <taxon>Cryptococcaceae</taxon>
        <taxon>Cryptococcus</taxon>
        <taxon>Cryptococcus neoformans species complex</taxon>
    </lineage>
</organism>
<dbReference type="HOGENOM" id="CLU_003236_0_0_1"/>
<feature type="compositionally biased region" description="Polar residues" evidence="2">
    <location>
        <begin position="744"/>
        <end position="755"/>
    </location>
</feature>
<feature type="region of interest" description="Disordered" evidence="2">
    <location>
        <begin position="513"/>
        <end position="544"/>
    </location>
</feature>
<dbReference type="EMBL" id="AE017345">
    <property type="protein sequence ID" value="AAW43786.2"/>
    <property type="molecule type" value="Genomic_DNA"/>
</dbReference>
<dbReference type="OrthoDB" id="2575338at2759"/>
<dbReference type="InParanoid" id="Q5KGA2"/>
<dbReference type="Proteomes" id="UP000002149">
    <property type="component" value="Chromosome 5"/>
</dbReference>
<evidence type="ECO:0000313" key="4">
    <source>
        <dbReference type="Proteomes" id="UP000002149"/>
    </source>
</evidence>
<dbReference type="KEGG" id="cne:CNE04330"/>
<feature type="compositionally biased region" description="Polar residues" evidence="2">
    <location>
        <begin position="1897"/>
        <end position="1907"/>
    </location>
</feature>
<feature type="compositionally biased region" description="Polar residues" evidence="2">
    <location>
        <begin position="700"/>
        <end position="717"/>
    </location>
</feature>
<dbReference type="RefSeq" id="XP_024512946.1">
    <property type="nucleotide sequence ID" value="XM_024657286.1"/>
</dbReference>
<sequence length="1907" mass="209343">MYPDNNYLHLHTPTPLPSSRHHPRPHALDPNFRFSPAPPQPNFHPHQTYTAPPYPNSHVRSNTLPFNAEILNLHSRHNLPVLNTSQGPKFNGSHVSAGVYMPNGKPITSVFTPQTLTPGLTPPPIGKAWTCDPSTLSVISPLNLNGPNSFPVSWLPLSLDSHSQSKGASASQPLALSHAPHISEWRSGSSPGAHDGRKTRLHYYDDLSEKGHKGLRGRVGGPPKAILGGPGGKTFDEMMAEKEKSQSSVKPLSTDSPATTPAQELKPTTPPPGVEKTKQTPTEPIIRKNKDTVIPMPCKQNNPAYSPPSTLHDKNEDDAKSDTSGEPRLLHMEAIPWPPSQFLASEGTPLPISPSDLTHESLGDAVSEALFPSVQGDGGHIWKGKDKWGSLERERHKGEDEHKEVPGIFPEGEVAGMLPAISDGSEEERMLESNQRGGSADMVDKATSPRNVNCVMGDHESKGVCTQKVSLVPGDVGLTACSPSKTSFPLSTESFSEEHAQLAAPDRYHPPIDPAHVNHIHHDHSRVSPPNTERSMDSSTSSKRSFNAMTGAFARRQLGDILKPKANRDGKPRVSLRLSATPDVGRPPLSPQDPNIVQHLERIIDQLKNEGCNAYTEKGWDNDENEKLFSEDKHEKSGRTDATVVEHVEVESIQAQPPSLREVRCKGLESFLGHKAEPKQDLAQQPPRLEEVRQKVLNSMRTRSDGAQSVQPQSSTEPGKANSPIVDLHGSLQEGEAKKIYTYQEKSTPSENNPPSKRLRPTAEPWHPSRAFSSNDAIASSMLGLSILDQKRSLRPTAATFTPSQVKSLIFDAFPRSEENESAWEKRYFRVSSSASSNPTNDLRPAAAEFVPTNPHVFQPRLTTFTFAFPPAGVLQDSEYHHHAFATPGFMQHEPSSCPGFPALDYEVPQTKLESYAPPFIRGSSTSGEFKIRATAPPFVPSDLYSSISSSPAFPSSRALSATPLATATKVRTTAAVFVPASAVAIGSASPASPSLAHPVHDAGRSASATLINDDDRRIRDLEGHGRGNTILGDSESSINAQISGQTKGSTQTSPGISPNPAIIGALSEADTPASKGHKSRLDISHVEVEKTVIQVEADELVSGEIGLHTINTFCREESPMPSVALDSTVDLSVSIHKNDPGSWESDLTPGTTNQQPSQREQNSDLSRGTPGLSSGGNEVIVPLEDIVIHPSQPTQSPRTTPILRDVEVESFNVPDVPHSASTAHPQYMENEVDSDVIRKDVDLNPDVKPFEFSFQFSDPSPEYFATQEVGDPDENKFTAVEELSERSLPGSAQSTSCQLSPLENEDFDRRIRSAAPSPQMIWEEPDGRNDRLNPPSSEASHCLMEDDHHSLHSLANSLAAHPRPPDLSSVYPQKEKIGPDAESHLYGFDASAVPGDLELLKKQEERKDSWEWNLGSLEEGIVQAFDKLLNQQHGQGTGSLANVFNILEQQGQLLRSLQGTLSRTDESLVSEEHKSSSQELFTAILTSQHAILSKFDEVASIRLSSTDDLHAAIAALHNAEDAANARTRKTEEQSREIGALKIKVEEATACDVKLRAEVDELKQRLRDTRQKRDELCSSLEEKENRLKDAMREKMRADEETGRLVTRALAAELETDVLARSLVELREERKDAEREREQVRREAAHDKLRLEAKISESETSRVEIKNTLYATQKALEEARATLQAPPASLSPLATASALAEVGQAANTFHEEVLSRMSHLDDEMHETMGSRVKEYENVLEQNRRLLGELDGLREKLEKSTSDHVSLEKKLLPQLAALEAKEKFNVGKLEIEAKKAEESEKKVAGMQMHMTKMQEQLIRWQIEVATRQSEASMNEIRLQTIIQESTYWREFALNTDRRRFKTYIASKPFESRDQSPVDTSQTQRAVSSPLPSLVEKPSQPASVISGNAL</sequence>
<feature type="compositionally biased region" description="Basic and acidic residues" evidence="2">
    <location>
        <begin position="311"/>
        <end position="325"/>
    </location>
</feature>
<feature type="region of interest" description="Disordered" evidence="2">
    <location>
        <begin position="700"/>
        <end position="731"/>
    </location>
</feature>
<keyword evidence="1" id="KW-0175">Coiled coil</keyword>
<feature type="region of interest" description="Disordered" evidence="2">
    <location>
        <begin position="1867"/>
        <end position="1907"/>
    </location>
</feature>
<feature type="region of interest" description="Disordered" evidence="2">
    <location>
        <begin position="11"/>
        <end position="48"/>
    </location>
</feature>
<keyword evidence="4" id="KW-1185">Reference proteome</keyword>
<feature type="coiled-coil region" evidence="1">
    <location>
        <begin position="1552"/>
        <end position="1649"/>
    </location>
</feature>
<evidence type="ECO:0000256" key="2">
    <source>
        <dbReference type="SAM" id="MobiDB-lite"/>
    </source>
</evidence>
<dbReference type="GeneID" id="3257731"/>
<accession>Q5KGA2</accession>
<reference evidence="3 4" key="1">
    <citation type="journal article" date="2005" name="Science">
        <title>The genome of the basidiomycetous yeast and human pathogen Cryptococcus neoformans.</title>
        <authorList>
            <person name="Loftus B.J."/>
            <person name="Fung E."/>
            <person name="Roncaglia P."/>
            <person name="Rowley D."/>
            <person name="Amedeo P."/>
            <person name="Bruno D."/>
            <person name="Vamathevan J."/>
            <person name="Miranda M."/>
            <person name="Anderson I.J."/>
            <person name="Fraser J.A."/>
            <person name="Allen J.E."/>
            <person name="Bosdet I.E."/>
            <person name="Brent M.R."/>
            <person name="Chiu R."/>
            <person name="Doering T.L."/>
            <person name="Donlin M.J."/>
            <person name="D'Souza C.A."/>
            <person name="Fox D.S."/>
            <person name="Grinberg V."/>
            <person name="Fu J."/>
            <person name="Fukushima M."/>
            <person name="Haas B.J."/>
            <person name="Huang J.C."/>
            <person name="Janbon G."/>
            <person name="Jones S.J."/>
            <person name="Koo H.L."/>
            <person name="Krzywinski M.I."/>
            <person name="Kwon-Chung J.K."/>
            <person name="Lengeler K.B."/>
            <person name="Maiti R."/>
            <person name="Marra M.A."/>
            <person name="Marra R.E."/>
            <person name="Mathewson C.A."/>
            <person name="Mitchell T.G."/>
            <person name="Pertea M."/>
            <person name="Riggs F.R."/>
            <person name="Salzberg S.L."/>
            <person name="Schein J.E."/>
            <person name="Shvartsbeyn A."/>
            <person name="Shin H."/>
            <person name="Shumway M."/>
            <person name="Specht C.A."/>
            <person name="Suh B.B."/>
            <person name="Tenney A."/>
            <person name="Utterback T.R."/>
            <person name="Wickes B.L."/>
            <person name="Wortman J.R."/>
            <person name="Wye N.H."/>
            <person name="Kronstad J.W."/>
            <person name="Lodge J.K."/>
            <person name="Heitman J."/>
            <person name="Davis R.W."/>
            <person name="Fraser C.M."/>
            <person name="Hyman R.W."/>
        </authorList>
    </citation>
    <scope>NUCLEOTIDE SEQUENCE [LARGE SCALE GENOMIC DNA]</scope>
    <source>
        <strain evidence="4">JEC21 / ATCC MYA-565</strain>
    </source>
</reference>
<dbReference type="eggNOG" id="ENOG502RB92">
    <property type="taxonomic scope" value="Eukaryota"/>
</dbReference>
<evidence type="ECO:0000313" key="3">
    <source>
        <dbReference type="EMBL" id="AAW43786.2"/>
    </source>
</evidence>
<dbReference type="STRING" id="214684.Q5KGA2"/>
<dbReference type="PaxDb" id="214684-Q5KGA2"/>
<name>Q5KGA2_CRYD1</name>
<feature type="region of interest" description="Disordered" evidence="2">
    <location>
        <begin position="1137"/>
        <end position="1178"/>
    </location>
</feature>
<feature type="compositionally biased region" description="Polar residues" evidence="2">
    <location>
        <begin position="246"/>
        <end position="262"/>
    </location>
</feature>
<feature type="coiled-coil region" evidence="1">
    <location>
        <begin position="1734"/>
        <end position="1768"/>
    </location>
</feature>
<proteinExistence type="predicted"/>
<protein>
    <submittedName>
        <fullName evidence="3">Uncharacterized protein</fullName>
    </submittedName>
</protein>
<feature type="compositionally biased region" description="Polar residues" evidence="2">
    <location>
        <begin position="1874"/>
        <end position="1888"/>
    </location>
</feature>
<feature type="compositionally biased region" description="Basic and acidic residues" evidence="2">
    <location>
        <begin position="234"/>
        <end position="245"/>
    </location>
</feature>
<evidence type="ECO:0000256" key="1">
    <source>
        <dbReference type="SAM" id="Coils"/>
    </source>
</evidence>
<feature type="compositionally biased region" description="Polar residues" evidence="2">
    <location>
        <begin position="299"/>
        <end position="309"/>
    </location>
</feature>
<dbReference type="VEuPathDB" id="FungiDB:CNE04330"/>